<dbReference type="KEGG" id="gba:J421_0199"/>
<dbReference type="SUPFAM" id="SSF56784">
    <property type="entry name" value="HAD-like"/>
    <property type="match status" value="1"/>
</dbReference>
<dbReference type="HOGENOM" id="CLU_044146_0_3_0"/>
<name>W0RAD3_9BACT</name>
<dbReference type="NCBIfam" id="TIGR00099">
    <property type="entry name" value="Cof-subfamily"/>
    <property type="match status" value="1"/>
</dbReference>
<keyword evidence="1" id="KW-0378">Hydrolase</keyword>
<dbReference type="InterPro" id="IPR036412">
    <property type="entry name" value="HAD-like_sf"/>
</dbReference>
<dbReference type="RefSeq" id="WP_025409292.1">
    <property type="nucleotide sequence ID" value="NZ_CP007128.1"/>
</dbReference>
<dbReference type="eggNOG" id="COG0561">
    <property type="taxonomic scope" value="Bacteria"/>
</dbReference>
<dbReference type="Gene3D" id="3.40.50.1000">
    <property type="entry name" value="HAD superfamily/HAD-like"/>
    <property type="match status" value="1"/>
</dbReference>
<evidence type="ECO:0000313" key="2">
    <source>
        <dbReference type="Proteomes" id="UP000019151"/>
    </source>
</evidence>
<dbReference type="STRING" id="861299.J421_0199"/>
<dbReference type="GO" id="GO:0005829">
    <property type="term" value="C:cytosol"/>
    <property type="evidence" value="ECO:0007669"/>
    <property type="project" value="TreeGrafter"/>
</dbReference>
<dbReference type="PROSITE" id="PS01229">
    <property type="entry name" value="COF_2"/>
    <property type="match status" value="1"/>
</dbReference>
<dbReference type="GO" id="GO:0016791">
    <property type="term" value="F:phosphatase activity"/>
    <property type="evidence" value="ECO:0007669"/>
    <property type="project" value="TreeGrafter"/>
</dbReference>
<dbReference type="PANTHER" id="PTHR10000:SF8">
    <property type="entry name" value="HAD SUPERFAMILY HYDROLASE-LIKE, TYPE 3"/>
    <property type="match status" value="1"/>
</dbReference>
<dbReference type="Pfam" id="PF08282">
    <property type="entry name" value="Hydrolase_3"/>
    <property type="match status" value="1"/>
</dbReference>
<dbReference type="Proteomes" id="UP000019151">
    <property type="component" value="Chromosome"/>
</dbReference>
<dbReference type="GO" id="GO:0000287">
    <property type="term" value="F:magnesium ion binding"/>
    <property type="evidence" value="ECO:0007669"/>
    <property type="project" value="TreeGrafter"/>
</dbReference>
<dbReference type="InParanoid" id="W0RAD3"/>
<dbReference type="InterPro" id="IPR000150">
    <property type="entry name" value="Cof"/>
</dbReference>
<dbReference type="InterPro" id="IPR023214">
    <property type="entry name" value="HAD_sf"/>
</dbReference>
<protein>
    <submittedName>
        <fullName evidence="1">Cof-like hydrolase</fullName>
    </submittedName>
</protein>
<reference evidence="1 2" key="1">
    <citation type="journal article" date="2014" name="Genome Announc.">
        <title>Genome Sequence and Methylome of Soil Bacterium Gemmatirosa kalamazoonensis KBS708T, a Member of the Rarely Cultivated Gemmatimonadetes Phylum.</title>
        <authorList>
            <person name="Debruyn J.M."/>
            <person name="Radosevich M."/>
            <person name="Wommack K.E."/>
            <person name="Polson S.W."/>
            <person name="Hauser L.J."/>
            <person name="Fawaz M.N."/>
            <person name="Korlach J."/>
            <person name="Tsai Y.C."/>
        </authorList>
    </citation>
    <scope>NUCLEOTIDE SEQUENCE [LARGE SCALE GENOMIC DNA]</scope>
    <source>
        <strain evidence="1 2">KBS708</strain>
    </source>
</reference>
<sequence length="268" mass="28411">MIPLVFVDVDGTLVGTSGDVLPAVWTAVERARASGIRLALCSGRPGFGKTRGFAERLDPDGWHVFQNGASVMRFASNGHPGESRSHGLSPELVAWLVRRADETGRVLELYTDEEVAVERDADRARRHAGLLGIPFVPRPFASLRAPAVRAQWLVSREEADAVVAEPHAGLHYSPSVSPVMPDTMFVNITAEGVDKAHAVRLVAAAYGVPVARTMMVGDGANDAAAMQAVGFPVAMGNAEPEALAVARTVVRHVDELGLVEALELAAGL</sequence>
<dbReference type="EMBL" id="CP007128">
    <property type="protein sequence ID" value="AHG87736.1"/>
    <property type="molecule type" value="Genomic_DNA"/>
</dbReference>
<evidence type="ECO:0000313" key="1">
    <source>
        <dbReference type="EMBL" id="AHG87736.1"/>
    </source>
</evidence>
<dbReference type="InterPro" id="IPR006379">
    <property type="entry name" value="HAD-SF_hydro_IIB"/>
</dbReference>
<dbReference type="PANTHER" id="PTHR10000">
    <property type="entry name" value="PHOSPHOSERINE PHOSPHATASE"/>
    <property type="match status" value="1"/>
</dbReference>
<gene>
    <name evidence="1" type="ORF">J421_0199</name>
</gene>
<dbReference type="FunCoup" id="W0RAD3">
    <property type="interactions" value="225"/>
</dbReference>
<dbReference type="Gene3D" id="3.30.1240.10">
    <property type="match status" value="1"/>
</dbReference>
<dbReference type="AlphaFoldDB" id="W0RAD3"/>
<organism evidence="1 2">
    <name type="scientific">Gemmatirosa kalamazoonensis</name>
    <dbReference type="NCBI Taxonomy" id="861299"/>
    <lineage>
        <taxon>Bacteria</taxon>
        <taxon>Pseudomonadati</taxon>
        <taxon>Gemmatimonadota</taxon>
        <taxon>Gemmatimonadia</taxon>
        <taxon>Gemmatimonadales</taxon>
        <taxon>Gemmatimonadaceae</taxon>
        <taxon>Gemmatirosa</taxon>
    </lineage>
</organism>
<dbReference type="NCBIfam" id="TIGR01484">
    <property type="entry name" value="HAD-SF-IIB"/>
    <property type="match status" value="1"/>
</dbReference>
<dbReference type="OrthoDB" id="9790031at2"/>
<accession>W0RAD3</accession>
<keyword evidence="2" id="KW-1185">Reference proteome</keyword>
<proteinExistence type="predicted"/>